<proteinExistence type="predicted"/>
<sequence length="734" mass="80931">MSSGVTPSAAPLASALPPAAPAAQREDVYSLRSQLEATRAQLQAALQDMHLMRTNVASGQPLPSPFKEAREAAMPLWKPALDGFKRGFVLAYGVRAGIGIVARALQLWRARQYSALGGWGLLSEKGLVYREDAVRLGLFVGGFTGLYHLLHEVLAARCGTPQNEGQICFIAGTVAGLTLLFQTGGRRRTLAMYMAARLAQCWYNSLKTQGRWHFWGSNWDYGDALLFALSSAQVMYAYVMRPETLPESYWRFIVRSGPIDAKVLEAVRSTNRGQPVNVEAVNAYVSAAGGATFLTSAFPRQIPAAILHPWTTSALRNFGKVTFDTFRKTFPLYMSLTLVPYVVLNLKRAAKAPVTTAVHAVLGALRSTSFLASFVGLYQGTISVHRALFPGDHKLLYYLAGLVASSAVLIEKRARRSELALYTLPRAVDSAFMTLMKRRWVPPMRFGEVGLFALCMGGLMYYREHEPHTMAPFLNTIISRIVFGQTKRDRPRMPRPSSIYFSQSDLPGGFGLADSPREPGENPNPNGGGAGGGNAAGPALDRSSPRLRWGAIPGFAWLSRTSQKHKVPTANLDTPETFLGQPNPAAVHNESHGYAKEAWEQHYAAMMYKRFWDEVLSAELGPMPGTGGLPEYVHKDAAQFVVTQDRVISHPKAFYERCIHWILTTDMDCWHQGMVLEYTWAAIFHDRDYAGPLDGITHAKVAKCELYQCAKGETELPREPFAAASGDQLYRCKS</sequence>
<dbReference type="EMBL" id="JALJOR010000016">
    <property type="protein sequence ID" value="KAK9805247.1"/>
    <property type="molecule type" value="Genomic_DNA"/>
</dbReference>
<dbReference type="Pfam" id="PF11913">
    <property type="entry name" value="DUF3431"/>
    <property type="match status" value="1"/>
</dbReference>
<gene>
    <name evidence="2" type="ORF">WJX72_008453</name>
</gene>
<name>A0AAW1P8R1_9CHLO</name>
<evidence type="ECO:0000313" key="2">
    <source>
        <dbReference type="EMBL" id="KAK9805247.1"/>
    </source>
</evidence>
<protein>
    <recommendedName>
        <fullName evidence="4">Transmembrane protein 135 N-terminal domain-containing protein</fullName>
    </recommendedName>
</protein>
<feature type="compositionally biased region" description="Gly residues" evidence="1">
    <location>
        <begin position="526"/>
        <end position="535"/>
    </location>
</feature>
<dbReference type="PANTHER" id="PTHR12459">
    <property type="entry name" value="TRANSMEMBRANE PROTEIN 135-RELATED"/>
    <property type="match status" value="1"/>
</dbReference>
<feature type="region of interest" description="Disordered" evidence="1">
    <location>
        <begin position="487"/>
        <end position="543"/>
    </location>
</feature>
<accession>A0AAW1P8R1</accession>
<dbReference type="Proteomes" id="UP001489004">
    <property type="component" value="Unassembled WGS sequence"/>
</dbReference>
<comment type="caution">
    <text evidence="2">The sequence shown here is derived from an EMBL/GenBank/DDBJ whole genome shotgun (WGS) entry which is preliminary data.</text>
</comment>
<dbReference type="InterPro" id="IPR021838">
    <property type="entry name" value="DUF3431"/>
</dbReference>
<keyword evidence="3" id="KW-1185">Reference proteome</keyword>
<evidence type="ECO:0000313" key="3">
    <source>
        <dbReference type="Proteomes" id="UP001489004"/>
    </source>
</evidence>
<evidence type="ECO:0008006" key="4">
    <source>
        <dbReference type="Google" id="ProtNLM"/>
    </source>
</evidence>
<evidence type="ECO:0000256" key="1">
    <source>
        <dbReference type="SAM" id="MobiDB-lite"/>
    </source>
</evidence>
<dbReference type="PANTHER" id="PTHR12459:SF6">
    <property type="entry name" value="GB|AAD46013.1"/>
    <property type="match status" value="1"/>
</dbReference>
<organism evidence="2 3">
    <name type="scientific">[Myrmecia] bisecta</name>
    <dbReference type="NCBI Taxonomy" id="41462"/>
    <lineage>
        <taxon>Eukaryota</taxon>
        <taxon>Viridiplantae</taxon>
        <taxon>Chlorophyta</taxon>
        <taxon>core chlorophytes</taxon>
        <taxon>Trebouxiophyceae</taxon>
        <taxon>Trebouxiales</taxon>
        <taxon>Trebouxiaceae</taxon>
        <taxon>Myrmecia</taxon>
    </lineage>
</organism>
<dbReference type="InterPro" id="IPR026749">
    <property type="entry name" value="Tmem135"/>
</dbReference>
<dbReference type="AlphaFoldDB" id="A0AAW1P8R1"/>
<reference evidence="2 3" key="1">
    <citation type="journal article" date="2024" name="Nat. Commun.">
        <title>Phylogenomics reveals the evolutionary origins of lichenization in chlorophyte algae.</title>
        <authorList>
            <person name="Puginier C."/>
            <person name="Libourel C."/>
            <person name="Otte J."/>
            <person name="Skaloud P."/>
            <person name="Haon M."/>
            <person name="Grisel S."/>
            <person name="Petersen M."/>
            <person name="Berrin J.G."/>
            <person name="Delaux P.M."/>
            <person name="Dal Grande F."/>
            <person name="Keller J."/>
        </authorList>
    </citation>
    <scope>NUCLEOTIDE SEQUENCE [LARGE SCALE GENOMIC DNA]</scope>
    <source>
        <strain evidence="2 3">SAG 2043</strain>
    </source>
</reference>